<evidence type="ECO:0000256" key="3">
    <source>
        <dbReference type="ARBA" id="ARBA00030771"/>
    </source>
</evidence>
<dbReference type="Proteomes" id="UP001500724">
    <property type="component" value="Unassembled WGS sequence"/>
</dbReference>
<evidence type="ECO:0000256" key="1">
    <source>
        <dbReference type="ARBA" id="ARBA00006034"/>
    </source>
</evidence>
<sequence>MSERIGEQIVASPLSSACADVLVRAEHACLGISPFNSYFSVGRIRALAAWAYERFARVDFFVPDAPSAYTFEALGYPAEKAAWKARRQGQYTRNKIRTALDALGVDHAAGRVWGWAELEGSPAFARLHAEGRRLYEQEAEFRDACQDASEWVLAGKLPAGAVPDERQVECAVRYFLAELPLFVDTPAVVGTEASVFCYHRPPEVLRRLYRRELAWQPAPGQGFAVVSSLN</sequence>
<keyword evidence="5" id="KW-1185">Reference proteome</keyword>
<name>A0ABP3SJ21_9ACTN</name>
<gene>
    <name evidence="4" type="ORF">GCM10009535_19250</name>
</gene>
<dbReference type="InterPro" id="IPR030903">
    <property type="entry name" value="CDPS"/>
</dbReference>
<dbReference type="PROSITE" id="PS51257">
    <property type="entry name" value="PROKAR_LIPOPROTEIN"/>
    <property type="match status" value="1"/>
</dbReference>
<dbReference type="Gene3D" id="3.40.50.11710">
    <property type="entry name" value="Cyclodipeptide synthase"/>
    <property type="match status" value="1"/>
</dbReference>
<comment type="caution">
    <text evidence="4">The sequence shown here is derived from an EMBL/GenBank/DDBJ whole genome shotgun (WGS) entry which is preliminary data.</text>
</comment>
<dbReference type="NCBIfam" id="TIGR04539">
    <property type="entry name" value="tRNA_cyclodipep"/>
    <property type="match status" value="1"/>
</dbReference>
<evidence type="ECO:0000313" key="4">
    <source>
        <dbReference type="EMBL" id="GAA0642083.1"/>
    </source>
</evidence>
<organism evidence="4 5">
    <name type="scientific">Streptomyces thermocarboxydovorans</name>
    <dbReference type="NCBI Taxonomy" id="59298"/>
    <lineage>
        <taxon>Bacteria</taxon>
        <taxon>Bacillati</taxon>
        <taxon>Actinomycetota</taxon>
        <taxon>Actinomycetes</taxon>
        <taxon>Kitasatosporales</taxon>
        <taxon>Streptomycetaceae</taxon>
        <taxon>Streptomyces</taxon>
    </lineage>
</organism>
<dbReference type="EMBL" id="BAAAGU010000015">
    <property type="protein sequence ID" value="GAA0642083.1"/>
    <property type="molecule type" value="Genomic_DNA"/>
</dbReference>
<evidence type="ECO:0000313" key="5">
    <source>
        <dbReference type="Proteomes" id="UP001500724"/>
    </source>
</evidence>
<dbReference type="Pfam" id="PF16715">
    <property type="entry name" value="CDPS"/>
    <property type="match status" value="1"/>
</dbReference>
<protein>
    <recommendedName>
        <fullName evidence="3">Cyclodipeptide synthase</fullName>
    </recommendedName>
</protein>
<reference evidence="5" key="1">
    <citation type="journal article" date="2019" name="Int. J. Syst. Evol. Microbiol.">
        <title>The Global Catalogue of Microorganisms (GCM) 10K type strain sequencing project: providing services to taxonomists for standard genome sequencing and annotation.</title>
        <authorList>
            <consortium name="The Broad Institute Genomics Platform"/>
            <consortium name="The Broad Institute Genome Sequencing Center for Infectious Disease"/>
            <person name="Wu L."/>
            <person name="Ma J."/>
        </authorList>
    </citation>
    <scope>NUCLEOTIDE SEQUENCE [LARGE SCALE GENOMIC DNA]</scope>
    <source>
        <strain evidence="5">JCM 10367</strain>
    </source>
</reference>
<proteinExistence type="inferred from homology"/>
<evidence type="ECO:0000256" key="2">
    <source>
        <dbReference type="ARBA" id="ARBA00022679"/>
    </source>
</evidence>
<dbReference type="InterPro" id="IPR038622">
    <property type="entry name" value="CDPS_sf"/>
</dbReference>
<comment type="similarity">
    <text evidence="1">Belongs to the CDPS family.</text>
</comment>
<keyword evidence="2" id="KW-0808">Transferase</keyword>
<dbReference type="RefSeq" id="WP_285511784.1">
    <property type="nucleotide sequence ID" value="NZ_BAAAGU010000015.1"/>
</dbReference>
<accession>A0ABP3SJ21</accession>